<dbReference type="CDD" id="cd01392">
    <property type="entry name" value="HTH_LacI"/>
    <property type="match status" value="1"/>
</dbReference>
<dbReference type="Pfam" id="PF00356">
    <property type="entry name" value="LacI"/>
    <property type="match status" value="1"/>
</dbReference>
<keyword evidence="6" id="KW-1185">Reference proteome</keyword>
<reference evidence="5 6" key="1">
    <citation type="journal article" date="2021" name="Arch. Microbiol.">
        <title>Myceligenerans indicum sp. nov., an actinobacterium isolated from mangrove sediment of Sundarbans, India.</title>
        <authorList>
            <person name="Asha K."/>
            <person name="Bhadury P."/>
        </authorList>
    </citation>
    <scope>NUCLEOTIDE SEQUENCE [LARGE SCALE GENOMIC DNA]</scope>
    <source>
        <strain evidence="5 6">I2</strain>
    </source>
</reference>
<dbReference type="PROSITE" id="PS00356">
    <property type="entry name" value="HTH_LACI_1"/>
    <property type="match status" value="1"/>
</dbReference>
<name>A0ABS1LQE7_9MICO</name>
<accession>A0ABS1LQE7</accession>
<dbReference type="InterPro" id="IPR028082">
    <property type="entry name" value="Peripla_BP_I"/>
</dbReference>
<dbReference type="RefSeq" id="WP_201850704.1">
    <property type="nucleotide sequence ID" value="NZ_JABBYC010000060.1"/>
</dbReference>
<evidence type="ECO:0000259" key="4">
    <source>
        <dbReference type="PROSITE" id="PS50932"/>
    </source>
</evidence>
<comment type="caution">
    <text evidence="5">The sequence shown here is derived from an EMBL/GenBank/DDBJ whole genome shotgun (WGS) entry which is preliminary data.</text>
</comment>
<dbReference type="SUPFAM" id="SSF53822">
    <property type="entry name" value="Periplasmic binding protein-like I"/>
    <property type="match status" value="1"/>
</dbReference>
<dbReference type="PANTHER" id="PTHR30146">
    <property type="entry name" value="LACI-RELATED TRANSCRIPTIONAL REPRESSOR"/>
    <property type="match status" value="1"/>
</dbReference>
<dbReference type="InterPro" id="IPR010982">
    <property type="entry name" value="Lambda_DNA-bd_dom_sf"/>
</dbReference>
<evidence type="ECO:0000256" key="2">
    <source>
        <dbReference type="ARBA" id="ARBA00023125"/>
    </source>
</evidence>
<organism evidence="5 6">
    <name type="scientific">Myceligenerans indicum</name>
    <dbReference type="NCBI Taxonomy" id="2593663"/>
    <lineage>
        <taxon>Bacteria</taxon>
        <taxon>Bacillati</taxon>
        <taxon>Actinomycetota</taxon>
        <taxon>Actinomycetes</taxon>
        <taxon>Micrococcales</taxon>
        <taxon>Promicromonosporaceae</taxon>
        <taxon>Myceligenerans</taxon>
    </lineage>
</organism>
<dbReference type="EMBL" id="JABBYC010000060">
    <property type="protein sequence ID" value="MBL0888516.1"/>
    <property type="molecule type" value="Genomic_DNA"/>
</dbReference>
<dbReference type="Pfam" id="PF13377">
    <property type="entry name" value="Peripla_BP_3"/>
    <property type="match status" value="1"/>
</dbReference>
<dbReference type="Proteomes" id="UP000675409">
    <property type="component" value="Unassembled WGS sequence"/>
</dbReference>
<evidence type="ECO:0000256" key="3">
    <source>
        <dbReference type="ARBA" id="ARBA00023163"/>
    </source>
</evidence>
<protein>
    <submittedName>
        <fullName evidence="5">LacI family transcriptional regulator</fullName>
    </submittedName>
</protein>
<keyword evidence="3" id="KW-0804">Transcription</keyword>
<sequence length="335" mass="35553">MVSINDVARHAQVSVATVSNYLNRPAKVAPATARRIGASIEQLGFVPRLSARQLRWRRSGIVGICVVNASNPFFAQVVRAAERSLSLAGLSVVVGSSYESSEQQAHLLGLFEQMRFDAVLVAPSGDIDDLYGLRRRGTPVVLVDQVDPLGVLPGVGVDHVAGGRAVAEHLVEQGRRRLLLATGPSGVNQTMLREEGFRSEAERHAGVSVTVVRSPDLSLVDGDKVGHEILGLPEGDRPDAVFGANDMHAIGIQKALLTAGTRIPSEVALVGYDDIPFAEYAAVPLTSVRQPADEIGRGAAELLLGELGRTVEGGSVTERVPVLVERESSAARYPA</sequence>
<feature type="domain" description="HTH lacI-type" evidence="4">
    <location>
        <begin position="2"/>
        <end position="56"/>
    </location>
</feature>
<dbReference type="Gene3D" id="3.40.50.2300">
    <property type="match status" value="2"/>
</dbReference>
<dbReference type="Gene3D" id="1.10.260.40">
    <property type="entry name" value="lambda repressor-like DNA-binding domains"/>
    <property type="match status" value="1"/>
</dbReference>
<proteinExistence type="predicted"/>
<dbReference type="SUPFAM" id="SSF47413">
    <property type="entry name" value="lambda repressor-like DNA-binding domains"/>
    <property type="match status" value="1"/>
</dbReference>
<keyword evidence="1" id="KW-0805">Transcription regulation</keyword>
<dbReference type="PANTHER" id="PTHR30146:SF109">
    <property type="entry name" value="HTH-TYPE TRANSCRIPTIONAL REGULATOR GALS"/>
    <property type="match status" value="1"/>
</dbReference>
<dbReference type="InterPro" id="IPR000843">
    <property type="entry name" value="HTH_LacI"/>
</dbReference>
<dbReference type="PROSITE" id="PS50932">
    <property type="entry name" value="HTH_LACI_2"/>
    <property type="match status" value="1"/>
</dbReference>
<keyword evidence="2" id="KW-0238">DNA-binding</keyword>
<dbReference type="InterPro" id="IPR046335">
    <property type="entry name" value="LacI/GalR-like_sensor"/>
</dbReference>
<evidence type="ECO:0000313" key="5">
    <source>
        <dbReference type="EMBL" id="MBL0888516.1"/>
    </source>
</evidence>
<gene>
    <name evidence="5" type="ORF">HGK34_19920</name>
</gene>
<evidence type="ECO:0000313" key="6">
    <source>
        <dbReference type="Proteomes" id="UP000675409"/>
    </source>
</evidence>
<dbReference type="SMART" id="SM00354">
    <property type="entry name" value="HTH_LACI"/>
    <property type="match status" value="1"/>
</dbReference>
<evidence type="ECO:0000256" key="1">
    <source>
        <dbReference type="ARBA" id="ARBA00023015"/>
    </source>
</evidence>